<comment type="caution">
    <text evidence="1">The sequence shown here is derived from an EMBL/GenBank/DDBJ whole genome shotgun (WGS) entry which is preliminary data.</text>
</comment>
<sequence length="78" mass="9095">MIVSLRKVLNRLKFVALFLLLTYAMAHLLGSVSDWISPVDKYREPQGKAVKVFQIEGATDIEPHTFKERLRLFYWLGE</sequence>
<reference evidence="1 2" key="1">
    <citation type="submission" date="2018-09" db="EMBL/GenBank/DDBJ databases">
        <title>Paenibacillus SK2017-BO5.</title>
        <authorList>
            <person name="Piskunova J.V."/>
            <person name="Dubiley S.A."/>
            <person name="Severinov K.V."/>
        </authorList>
    </citation>
    <scope>NUCLEOTIDE SEQUENCE [LARGE SCALE GENOMIC DNA]</scope>
    <source>
        <strain evidence="1 2">BO5</strain>
    </source>
</reference>
<evidence type="ECO:0000313" key="1">
    <source>
        <dbReference type="EMBL" id="RJG24093.1"/>
    </source>
</evidence>
<dbReference type="InterPro" id="IPR025321">
    <property type="entry name" value="DUF4227"/>
</dbReference>
<dbReference type="AlphaFoldDB" id="A0A3A3GI00"/>
<gene>
    <name evidence="1" type="ORF">DQX05_11715</name>
</gene>
<proteinExistence type="predicted"/>
<name>A0A3A3GI00_PANTH</name>
<evidence type="ECO:0000313" key="2">
    <source>
        <dbReference type="Proteomes" id="UP000266177"/>
    </source>
</evidence>
<dbReference type="Proteomes" id="UP000266177">
    <property type="component" value="Unassembled WGS sequence"/>
</dbReference>
<dbReference type="Pfam" id="PF14004">
    <property type="entry name" value="DUF4227"/>
    <property type="match status" value="1"/>
</dbReference>
<dbReference type="OrthoDB" id="2691647at2"/>
<protein>
    <submittedName>
        <fullName evidence="1">DUF4227 family protein</fullName>
    </submittedName>
</protein>
<organism evidence="1 2">
    <name type="scientific">Paenibacillus thiaminolyticus</name>
    <name type="common">Bacillus thiaminolyticus</name>
    <dbReference type="NCBI Taxonomy" id="49283"/>
    <lineage>
        <taxon>Bacteria</taxon>
        <taxon>Bacillati</taxon>
        <taxon>Bacillota</taxon>
        <taxon>Bacilli</taxon>
        <taxon>Bacillales</taxon>
        <taxon>Paenibacillaceae</taxon>
        <taxon>Paenibacillus</taxon>
    </lineage>
</organism>
<dbReference type="EMBL" id="QYZD01000008">
    <property type="protein sequence ID" value="RJG24093.1"/>
    <property type="molecule type" value="Genomic_DNA"/>
</dbReference>
<accession>A0A3A3GI00</accession>
<dbReference type="RefSeq" id="WP_119793724.1">
    <property type="nucleotide sequence ID" value="NZ_CP160395.1"/>
</dbReference>